<comment type="caution">
    <text evidence="5">The sequence shown here is derived from an EMBL/GenBank/DDBJ whole genome shotgun (WGS) entry which is preliminary data.</text>
</comment>
<dbReference type="Gene3D" id="3.30.465.10">
    <property type="match status" value="1"/>
</dbReference>
<evidence type="ECO:0000256" key="3">
    <source>
        <dbReference type="ARBA" id="ARBA00023002"/>
    </source>
</evidence>
<name>A0A0F9FFJ1_9ZZZZ</name>
<dbReference type="PANTHER" id="PTHR42659:SF2">
    <property type="entry name" value="XANTHINE DEHYDROGENASE SUBUNIT C-RELATED"/>
    <property type="match status" value="1"/>
</dbReference>
<dbReference type="SUPFAM" id="SSF56176">
    <property type="entry name" value="FAD-binding/transporter-associated domain-like"/>
    <property type="match status" value="1"/>
</dbReference>
<dbReference type="InterPro" id="IPR036318">
    <property type="entry name" value="FAD-bd_PCMH-like_sf"/>
</dbReference>
<evidence type="ECO:0000259" key="4">
    <source>
        <dbReference type="PROSITE" id="PS51387"/>
    </source>
</evidence>
<dbReference type="Pfam" id="PF00941">
    <property type="entry name" value="FAD_binding_5"/>
    <property type="match status" value="1"/>
</dbReference>
<gene>
    <name evidence="5" type="ORF">LCGC14_2037310</name>
</gene>
<accession>A0A0F9FFJ1</accession>
<feature type="domain" description="FAD-binding PCMH-type" evidence="4">
    <location>
        <begin position="1"/>
        <end position="177"/>
    </location>
</feature>
<organism evidence="5">
    <name type="scientific">marine sediment metagenome</name>
    <dbReference type="NCBI Taxonomy" id="412755"/>
    <lineage>
        <taxon>unclassified sequences</taxon>
        <taxon>metagenomes</taxon>
        <taxon>ecological metagenomes</taxon>
    </lineage>
</organism>
<reference evidence="5" key="1">
    <citation type="journal article" date="2015" name="Nature">
        <title>Complex archaea that bridge the gap between prokaryotes and eukaryotes.</title>
        <authorList>
            <person name="Spang A."/>
            <person name="Saw J.H."/>
            <person name="Jorgensen S.L."/>
            <person name="Zaremba-Niedzwiedzka K."/>
            <person name="Martijn J."/>
            <person name="Lind A.E."/>
            <person name="van Eijk R."/>
            <person name="Schleper C."/>
            <person name="Guy L."/>
            <person name="Ettema T.J."/>
        </authorList>
    </citation>
    <scope>NUCLEOTIDE SEQUENCE</scope>
</reference>
<proteinExistence type="predicted"/>
<dbReference type="InterPro" id="IPR016167">
    <property type="entry name" value="FAD-bd_PCMH_sub1"/>
</dbReference>
<keyword evidence="1" id="KW-0285">Flavoprotein</keyword>
<dbReference type="InterPro" id="IPR016169">
    <property type="entry name" value="FAD-bd_PCMH_sub2"/>
</dbReference>
<protein>
    <recommendedName>
        <fullName evidence="4">FAD-binding PCMH-type domain-containing protein</fullName>
    </recommendedName>
</protein>
<dbReference type="InterPro" id="IPR016166">
    <property type="entry name" value="FAD-bd_PCMH"/>
</dbReference>
<dbReference type="GO" id="GO:0071949">
    <property type="term" value="F:FAD binding"/>
    <property type="evidence" value="ECO:0007669"/>
    <property type="project" value="InterPro"/>
</dbReference>
<dbReference type="InterPro" id="IPR051312">
    <property type="entry name" value="Diverse_Substr_Oxidored"/>
</dbReference>
<dbReference type="PANTHER" id="PTHR42659">
    <property type="entry name" value="XANTHINE DEHYDROGENASE SUBUNIT C-RELATED"/>
    <property type="match status" value="1"/>
</dbReference>
<evidence type="ECO:0000313" key="5">
    <source>
        <dbReference type="EMBL" id="KKL77196.1"/>
    </source>
</evidence>
<evidence type="ECO:0000256" key="2">
    <source>
        <dbReference type="ARBA" id="ARBA00022827"/>
    </source>
</evidence>
<dbReference type="Gene3D" id="3.30.43.10">
    <property type="entry name" value="Uridine Diphospho-n-acetylenolpyruvylglucosamine Reductase, domain 2"/>
    <property type="match status" value="1"/>
</dbReference>
<evidence type="ECO:0000256" key="1">
    <source>
        <dbReference type="ARBA" id="ARBA00022630"/>
    </source>
</evidence>
<dbReference type="EMBL" id="LAZR01023823">
    <property type="protein sequence ID" value="KKL77196.1"/>
    <property type="molecule type" value="Genomic_DNA"/>
</dbReference>
<dbReference type="GO" id="GO:0016491">
    <property type="term" value="F:oxidoreductase activity"/>
    <property type="evidence" value="ECO:0007669"/>
    <property type="project" value="UniProtKB-KW"/>
</dbReference>
<dbReference type="InterPro" id="IPR002346">
    <property type="entry name" value="Mopterin_DH_FAD-bd"/>
</dbReference>
<keyword evidence="3" id="KW-0560">Oxidoreductase</keyword>
<sequence>MKPCAFEYFNPQSVEEAIELLDRYGDEGKIIAGGQSLVPMMNFRLARPEILIDINGIKELEYIKTETDELVIGALTRERDIEQSPLVVEKWPILSKGISFIGHSAIRNRGTIGGSLVHADPSAEIPTSLYALNGNVKVVGPSGEKILEPEEFFMTYLTTSLEPSDLLVEVRIPALPEKMGWSFGELSRRSGDFAIVAVGILLFTKPTCSFRHFSQDVLKLLECGSLTQIVGSAICFLQKRQGCAAKRESQWAVSPRPLFAQKKLKRY</sequence>
<keyword evidence="2" id="KW-0274">FAD</keyword>
<dbReference type="PROSITE" id="PS51387">
    <property type="entry name" value="FAD_PCMH"/>
    <property type="match status" value="1"/>
</dbReference>
<dbReference type="AlphaFoldDB" id="A0A0F9FFJ1"/>